<dbReference type="GO" id="GO:0016887">
    <property type="term" value="F:ATP hydrolysis activity"/>
    <property type="evidence" value="ECO:0007669"/>
    <property type="project" value="RHEA"/>
</dbReference>
<keyword evidence="6 13" id="KW-0269">Exonuclease</keyword>
<dbReference type="InterPro" id="IPR014017">
    <property type="entry name" value="DNA_helicase_UvrD-like_C"/>
</dbReference>
<dbReference type="InterPro" id="IPR014016">
    <property type="entry name" value="UvrD-like_ATP-bd"/>
</dbReference>
<dbReference type="Proteomes" id="UP000237798">
    <property type="component" value="Unassembled WGS sequence"/>
</dbReference>
<dbReference type="Pfam" id="PF13361">
    <property type="entry name" value="UvrD_C"/>
    <property type="match status" value="1"/>
</dbReference>
<dbReference type="Gene3D" id="1.10.274.50">
    <property type="match status" value="1"/>
</dbReference>
<dbReference type="EC" id="5.6.2.4" evidence="13"/>
<dbReference type="InterPro" id="IPR000212">
    <property type="entry name" value="DNA_helicase_UvrD/REP"/>
</dbReference>
<protein>
    <recommendedName>
        <fullName evidence="13">ATP-dependent helicase/nuclease subunit A</fullName>
        <ecNumber evidence="13">3.1.-.-</ecNumber>
        <ecNumber evidence="13">5.6.2.4</ecNumber>
    </recommendedName>
    <alternativeName>
        <fullName evidence="13">ATP-dependent helicase/nuclease AddA</fullName>
    </alternativeName>
    <alternativeName>
        <fullName evidence="13">DNA 3'-5' helicase AddA</fullName>
    </alternativeName>
</protein>
<evidence type="ECO:0000256" key="10">
    <source>
        <dbReference type="ARBA" id="ARBA00023235"/>
    </source>
</evidence>
<keyword evidence="4 13" id="KW-0378">Hydrolase</keyword>
<keyword evidence="2 13" id="KW-0547">Nucleotide-binding</keyword>
<keyword evidence="15" id="KW-0175">Coiled coil</keyword>
<evidence type="ECO:0000256" key="9">
    <source>
        <dbReference type="ARBA" id="ARBA00023204"/>
    </source>
</evidence>
<evidence type="ECO:0000259" key="17">
    <source>
        <dbReference type="PROSITE" id="PS51217"/>
    </source>
</evidence>
<feature type="domain" description="UvrD-like helicase ATP-binding" evidence="16">
    <location>
        <begin position="3"/>
        <end position="471"/>
    </location>
</feature>
<keyword evidence="1 13" id="KW-0540">Nuclease</keyword>
<keyword evidence="10 13" id="KW-0413">Isomerase</keyword>
<dbReference type="PANTHER" id="PTHR11070">
    <property type="entry name" value="UVRD / RECB / PCRA DNA HELICASE FAMILY MEMBER"/>
    <property type="match status" value="1"/>
</dbReference>
<reference evidence="18 19" key="1">
    <citation type="submission" date="2018-03" db="EMBL/GenBank/DDBJ databases">
        <title>Genome sequence of Clostridium luticellarii DSM 29923.</title>
        <authorList>
            <person name="Poehlein A."/>
            <person name="Daniel R."/>
        </authorList>
    </citation>
    <scope>NUCLEOTIDE SEQUENCE [LARGE SCALE GENOMIC DNA]</scope>
    <source>
        <strain evidence="18 19">DSM 29923</strain>
    </source>
</reference>
<keyword evidence="9 13" id="KW-0234">DNA repair</keyword>
<evidence type="ECO:0000256" key="7">
    <source>
        <dbReference type="ARBA" id="ARBA00022840"/>
    </source>
</evidence>
<evidence type="ECO:0000313" key="19">
    <source>
        <dbReference type="Proteomes" id="UP000237798"/>
    </source>
</evidence>
<evidence type="ECO:0000256" key="14">
    <source>
        <dbReference type="PROSITE-ProRule" id="PRU00560"/>
    </source>
</evidence>
<keyword evidence="19" id="KW-1185">Reference proteome</keyword>
<organism evidence="18 19">
    <name type="scientific">Clostridium luticellarii</name>
    <dbReference type="NCBI Taxonomy" id="1691940"/>
    <lineage>
        <taxon>Bacteria</taxon>
        <taxon>Bacillati</taxon>
        <taxon>Bacillota</taxon>
        <taxon>Clostridia</taxon>
        <taxon>Eubacteriales</taxon>
        <taxon>Clostridiaceae</taxon>
        <taxon>Clostridium</taxon>
    </lineage>
</organism>
<keyword evidence="3 13" id="KW-0227">DNA damage</keyword>
<dbReference type="Pfam" id="PF00580">
    <property type="entry name" value="UvrD-helicase"/>
    <property type="match status" value="1"/>
</dbReference>
<dbReference type="GO" id="GO:0003690">
    <property type="term" value="F:double-stranded DNA binding"/>
    <property type="evidence" value="ECO:0007669"/>
    <property type="project" value="UniProtKB-UniRule"/>
</dbReference>
<dbReference type="SUPFAM" id="SSF52540">
    <property type="entry name" value="P-loop containing nucleoside triphosphate hydrolases"/>
    <property type="match status" value="1"/>
</dbReference>
<name>A0A2T0BDZ3_9CLOT</name>
<proteinExistence type="inferred from homology"/>
<dbReference type="GO" id="GO:0008408">
    <property type="term" value="F:3'-5' exonuclease activity"/>
    <property type="evidence" value="ECO:0007669"/>
    <property type="project" value="UniProtKB-UniRule"/>
</dbReference>
<evidence type="ECO:0000256" key="8">
    <source>
        <dbReference type="ARBA" id="ARBA00023125"/>
    </source>
</evidence>
<comment type="similarity">
    <text evidence="13">Belongs to the helicase family. AddA subfamily.</text>
</comment>
<dbReference type="InterPro" id="IPR011604">
    <property type="entry name" value="PDDEXK-like_dom_sf"/>
</dbReference>
<dbReference type="GO" id="GO:0043138">
    <property type="term" value="F:3'-5' DNA helicase activity"/>
    <property type="evidence" value="ECO:0007669"/>
    <property type="project" value="UniProtKB-UniRule"/>
</dbReference>
<gene>
    <name evidence="13 18" type="primary">addA</name>
    <name evidence="18" type="ORF">CLLU_29570</name>
</gene>
<comment type="function">
    <text evidence="13">The heterodimer acts as both an ATP-dependent DNA helicase and an ATP-dependent, dual-direction single-stranded exonuclease. Recognizes the chi site generating a DNA molecule suitable for the initiation of homologous recombination. The AddA nuclease domain is required for chi fragment generation; this subunit has the helicase and 3' -&gt; 5' nuclease activities.</text>
</comment>
<evidence type="ECO:0000256" key="11">
    <source>
        <dbReference type="ARBA" id="ARBA00034617"/>
    </source>
</evidence>
<dbReference type="InterPro" id="IPR014152">
    <property type="entry name" value="AddA"/>
</dbReference>
<dbReference type="SUPFAM" id="SSF52980">
    <property type="entry name" value="Restriction endonuclease-like"/>
    <property type="match status" value="1"/>
</dbReference>
<accession>A0A2T0BDZ3</accession>
<comment type="caution">
    <text evidence="18">The sequence shown here is derived from an EMBL/GenBank/DDBJ whole genome shotgun (WGS) entry which is preliminary data.</text>
</comment>
<evidence type="ECO:0000256" key="1">
    <source>
        <dbReference type="ARBA" id="ARBA00022722"/>
    </source>
</evidence>
<dbReference type="InterPro" id="IPR038726">
    <property type="entry name" value="PDDEXK_AddAB-type"/>
</dbReference>
<dbReference type="Gene3D" id="3.90.320.10">
    <property type="match status" value="1"/>
</dbReference>
<evidence type="ECO:0000256" key="4">
    <source>
        <dbReference type="ARBA" id="ARBA00022801"/>
    </source>
</evidence>
<feature type="binding site" evidence="14">
    <location>
        <begin position="24"/>
        <end position="31"/>
    </location>
    <ligand>
        <name>ATP</name>
        <dbReference type="ChEBI" id="CHEBI:30616"/>
    </ligand>
</feature>
<evidence type="ECO:0000256" key="3">
    <source>
        <dbReference type="ARBA" id="ARBA00022763"/>
    </source>
</evidence>
<dbReference type="PANTHER" id="PTHR11070:SF48">
    <property type="entry name" value="ATP-DEPENDENT HELICASE_NUCLEASE SUBUNIT A"/>
    <property type="match status" value="1"/>
</dbReference>
<evidence type="ECO:0000256" key="6">
    <source>
        <dbReference type="ARBA" id="ARBA00022839"/>
    </source>
</evidence>
<dbReference type="GO" id="GO:0033202">
    <property type="term" value="C:DNA helicase complex"/>
    <property type="evidence" value="ECO:0007669"/>
    <property type="project" value="TreeGrafter"/>
</dbReference>
<keyword evidence="8 13" id="KW-0238">DNA-binding</keyword>
<dbReference type="NCBIfam" id="TIGR02785">
    <property type="entry name" value="addA_Gpos"/>
    <property type="match status" value="1"/>
</dbReference>
<dbReference type="OrthoDB" id="9810135at2"/>
<keyword evidence="5 13" id="KW-0347">Helicase</keyword>
<dbReference type="EMBL" id="PVXP01000060">
    <property type="protein sequence ID" value="PRR82052.1"/>
    <property type="molecule type" value="Genomic_DNA"/>
</dbReference>
<comment type="cofactor">
    <cofactor evidence="13">
        <name>Mg(2+)</name>
        <dbReference type="ChEBI" id="CHEBI:18420"/>
    </cofactor>
</comment>
<dbReference type="GO" id="GO:0005524">
    <property type="term" value="F:ATP binding"/>
    <property type="evidence" value="ECO:0007669"/>
    <property type="project" value="UniProtKB-UniRule"/>
</dbReference>
<dbReference type="Gene3D" id="3.40.50.300">
    <property type="entry name" value="P-loop containing nucleotide triphosphate hydrolases"/>
    <property type="match status" value="4"/>
</dbReference>
<comment type="catalytic activity">
    <reaction evidence="11 13">
        <text>Couples ATP hydrolysis with the unwinding of duplex DNA by translocating in the 3'-5' direction.</text>
        <dbReference type="EC" id="5.6.2.4"/>
    </reaction>
</comment>
<dbReference type="Pfam" id="PF12705">
    <property type="entry name" value="PDDEXK_1"/>
    <property type="match status" value="1"/>
</dbReference>
<evidence type="ECO:0000256" key="12">
    <source>
        <dbReference type="ARBA" id="ARBA00048988"/>
    </source>
</evidence>
<dbReference type="GO" id="GO:0000724">
    <property type="term" value="P:double-strand break repair via homologous recombination"/>
    <property type="evidence" value="ECO:0007669"/>
    <property type="project" value="UniProtKB-UniRule"/>
</dbReference>
<dbReference type="FunFam" id="3.40.50.300:FF:001236">
    <property type="entry name" value="ATP-dependent helicase/nuclease subunit A"/>
    <property type="match status" value="1"/>
</dbReference>
<dbReference type="AlphaFoldDB" id="A0A2T0BDZ3"/>
<dbReference type="PROSITE" id="PS51198">
    <property type="entry name" value="UVRD_HELICASE_ATP_BIND"/>
    <property type="match status" value="1"/>
</dbReference>
<comment type="subunit">
    <text evidence="13">Heterodimer of AddA and AddB/RexB.</text>
</comment>
<comment type="catalytic activity">
    <reaction evidence="12 13">
        <text>ATP + H2O = ADP + phosphate + H(+)</text>
        <dbReference type="Rhea" id="RHEA:13065"/>
        <dbReference type="ChEBI" id="CHEBI:15377"/>
        <dbReference type="ChEBI" id="CHEBI:15378"/>
        <dbReference type="ChEBI" id="CHEBI:30616"/>
        <dbReference type="ChEBI" id="CHEBI:43474"/>
        <dbReference type="ChEBI" id="CHEBI:456216"/>
        <dbReference type="EC" id="5.6.2.4"/>
    </reaction>
</comment>
<dbReference type="InterPro" id="IPR011335">
    <property type="entry name" value="Restrct_endonuc-II-like"/>
</dbReference>
<evidence type="ECO:0000256" key="13">
    <source>
        <dbReference type="HAMAP-Rule" id="MF_01451"/>
    </source>
</evidence>
<dbReference type="GO" id="GO:0005829">
    <property type="term" value="C:cytosol"/>
    <property type="evidence" value="ECO:0007669"/>
    <property type="project" value="TreeGrafter"/>
</dbReference>
<evidence type="ECO:0000256" key="5">
    <source>
        <dbReference type="ARBA" id="ARBA00022806"/>
    </source>
</evidence>
<evidence type="ECO:0000313" key="18">
    <source>
        <dbReference type="EMBL" id="PRR82052.1"/>
    </source>
</evidence>
<dbReference type="InterPro" id="IPR027417">
    <property type="entry name" value="P-loop_NTPase"/>
</dbReference>
<dbReference type="HAMAP" id="MF_01451">
    <property type="entry name" value="AddA"/>
    <property type="match status" value="1"/>
</dbReference>
<evidence type="ECO:0000256" key="15">
    <source>
        <dbReference type="SAM" id="Coils"/>
    </source>
</evidence>
<dbReference type="RefSeq" id="WP_106010533.1">
    <property type="nucleotide sequence ID" value="NZ_JALCPJ010000004.1"/>
</dbReference>
<keyword evidence="7 13" id="KW-0067">ATP-binding</keyword>
<dbReference type="EC" id="3.1.-.-" evidence="13"/>
<feature type="domain" description="UvrD-like helicase C-terminal" evidence="17">
    <location>
        <begin position="500"/>
        <end position="807"/>
    </location>
</feature>
<feature type="coiled-coil region" evidence="15">
    <location>
        <begin position="283"/>
        <end position="314"/>
    </location>
</feature>
<sequence length="1236" mass="144162">MSRKWTEAQREAIFTQKCNLLVAAGAGTGKTAVLVQRIIQKITDNSKDVDIDKLLVVTFTNSAASEMKERIGEALSKLLEMNCNSKNIQKQLTLLNQSNIMTIHSFCLKVIKSNFHMMDLDPNFRVCDNTEAVLLKQDALQDILEEKYQEGESEFLNLVDSFKDKNDIMLQNMVMSLYEFSESNPWPEKWLRTAVEDFNAGENFNFEDTLWAKELRHNLNVEIRGCKNKMESALENIKSTEGLEYYLNVFENDIERIDEMLETDSLEIMKSRFMKLKFDKLPAKKTADDIKDVKEKVKNTRDDIKKKLNDIKENIFLCFNDIGEDMRRVYPRIKCLASLVMDFSSKYYEKKRERGVLDFSDIEHFCLNILTDVDEKGNKKPSRAALEYRKYFEEIFIDEYQDSNEVQEVIMNMISRKGQKSNLFMVGDVKQSIYRFRQSKPELFLQKYFAYSDKKGSENRKIKLSENFRSRTEIISAVNYLFKQIMCREIGELDYGEDECLIGSAGYKPCSGKCGGAVEIYISDKKETQSEQEINSEDLLDNIQVEARIAAERINELVNPRTGEGSFKIYDSKIDSYRDVRYKDIVILMRATQNWASIFVEQLNDLGIPVFADTSIGYFDAVEIKTMISLLEIIDNPIQDIPLVAVLRSPVEAFLPEELMDLRMVNEKIPFYEVLKAVSQESEDSKYSLDDIGDKLKYKVTEFLSRLENWRKKVIYMPIDEFIWHLYTETGYYGFVGAMPGGIQRQANLRMLFERAKQYEKSSYKGLFNFINFINKLKNSSGDLGSAKILGENEDVVRIMSIHKSKGLEFPIVILSGAGKNFNLMDMNKSLLFHNKLGFGPDCVDVERHISYPTVMKQVLKRKLKAETLSEEMRILYVAFTRAKEKLIITGMVRDVEKTVKKWCEYASYEGRKLSEYTLMNARNLLDWIGPAIARHPCGKPLRDIAGVQSDLNWITAGDKSEWKVHIENREDFMNVVSAEKVHEEDIIEWIQNLDRMSCEKTCAEEVDKRLNWKYKYEEASRIPAKFSVSELKRRFNLINREDSVEFIEPVNLKKPLFLKEKRGLTAAERGTVMHLAMQHIDIKRVHSYSEIEDQIYKLVLREFITEEEAETISIQKILNFFNSSIGERMKKAKNLYREVPFYMEIGSSEIYRELPSKIYDSEKVLVQGIIDCYFQEENELVLLDYKTDYVKSSEDMREKYRVQIWYYARALEKLTGKKVKNKYLYLFYEDSLLEI</sequence>
<evidence type="ECO:0000256" key="2">
    <source>
        <dbReference type="ARBA" id="ARBA00022741"/>
    </source>
</evidence>
<dbReference type="PROSITE" id="PS51217">
    <property type="entry name" value="UVRD_HELICASE_CTER"/>
    <property type="match status" value="1"/>
</dbReference>
<evidence type="ECO:0000259" key="16">
    <source>
        <dbReference type="PROSITE" id="PS51198"/>
    </source>
</evidence>